<organism evidence="2 3">
    <name type="scientific">Cognatilysobacter xinjiangensis</name>
    <dbReference type="NCBI Taxonomy" id="546892"/>
    <lineage>
        <taxon>Bacteria</taxon>
        <taxon>Pseudomonadati</taxon>
        <taxon>Pseudomonadota</taxon>
        <taxon>Gammaproteobacteria</taxon>
        <taxon>Lysobacterales</taxon>
        <taxon>Lysobacteraceae</taxon>
        <taxon>Cognatilysobacter</taxon>
    </lineage>
</organism>
<dbReference type="Proteomes" id="UP000643403">
    <property type="component" value="Unassembled WGS sequence"/>
</dbReference>
<protein>
    <recommendedName>
        <fullName evidence="4">Flagellar protein FlaG</fullName>
    </recommendedName>
</protein>
<evidence type="ECO:0000256" key="1">
    <source>
        <dbReference type="SAM" id="MobiDB-lite"/>
    </source>
</evidence>
<comment type="caution">
    <text evidence="2">The sequence shown here is derived from an EMBL/GenBank/DDBJ whole genome shotgun (WGS) entry which is preliminary data.</text>
</comment>
<keyword evidence="3" id="KW-1185">Reference proteome</keyword>
<evidence type="ECO:0000313" key="2">
    <source>
        <dbReference type="EMBL" id="GGZ52893.1"/>
    </source>
</evidence>
<proteinExistence type="predicted"/>
<evidence type="ECO:0000313" key="3">
    <source>
        <dbReference type="Proteomes" id="UP000643403"/>
    </source>
</evidence>
<dbReference type="RefSeq" id="WP_189446519.1">
    <property type="nucleotide sequence ID" value="NZ_BMXY01000001.1"/>
</dbReference>
<accession>A0ABQ3BTN5</accession>
<feature type="compositionally biased region" description="Low complexity" evidence="1">
    <location>
        <begin position="1"/>
        <end position="17"/>
    </location>
</feature>
<dbReference type="InterPro" id="IPR005186">
    <property type="entry name" value="FlaG"/>
</dbReference>
<dbReference type="SUPFAM" id="SSF160214">
    <property type="entry name" value="FlaG-like"/>
    <property type="match status" value="1"/>
</dbReference>
<evidence type="ECO:0008006" key="4">
    <source>
        <dbReference type="Google" id="ProtNLM"/>
    </source>
</evidence>
<dbReference type="Gene3D" id="3.30.160.170">
    <property type="entry name" value="FlaG-like"/>
    <property type="match status" value="1"/>
</dbReference>
<reference evidence="3" key="1">
    <citation type="journal article" date="2019" name="Int. J. Syst. Evol. Microbiol.">
        <title>The Global Catalogue of Microorganisms (GCM) 10K type strain sequencing project: providing services to taxonomists for standard genome sequencing and annotation.</title>
        <authorList>
            <consortium name="The Broad Institute Genomics Platform"/>
            <consortium name="The Broad Institute Genome Sequencing Center for Infectious Disease"/>
            <person name="Wu L."/>
            <person name="Ma J."/>
        </authorList>
    </citation>
    <scope>NUCLEOTIDE SEQUENCE [LARGE SCALE GENOMIC DNA]</scope>
    <source>
        <strain evidence="3">KCTC 22558</strain>
    </source>
</reference>
<name>A0ABQ3BTN5_9GAMM</name>
<dbReference type="EMBL" id="BMXY01000001">
    <property type="protein sequence ID" value="GGZ52893.1"/>
    <property type="molecule type" value="Genomic_DNA"/>
</dbReference>
<gene>
    <name evidence="2" type="ORF">GCM10008101_02520</name>
</gene>
<dbReference type="Pfam" id="PF03646">
    <property type="entry name" value="FlaG"/>
    <property type="match status" value="1"/>
</dbReference>
<sequence length="106" mass="11049">MSDIASVKPAAPVSPASTGVSSLQPALPVKPHVEVPRTPHALQEQLDAMLADADTSLRFRVDDTSRRIVVTVVDGAGEVIMQIPGEASLAIARRLALTGSLLDGRA</sequence>
<dbReference type="InterPro" id="IPR035924">
    <property type="entry name" value="FlaG-like_sf"/>
</dbReference>
<feature type="region of interest" description="Disordered" evidence="1">
    <location>
        <begin position="1"/>
        <end position="26"/>
    </location>
</feature>